<gene>
    <name evidence="1" type="ORF">CYLTODRAFT_493392</name>
</gene>
<dbReference type="InterPro" id="IPR052523">
    <property type="entry name" value="Trichothecene_AcTrans"/>
</dbReference>
<dbReference type="InterPro" id="IPR016181">
    <property type="entry name" value="Acyl_CoA_acyltransferase"/>
</dbReference>
<evidence type="ECO:0000313" key="1">
    <source>
        <dbReference type="EMBL" id="KIY64125.1"/>
    </source>
</evidence>
<protein>
    <recommendedName>
        <fullName evidence="3">N-acetyltransferase domain-containing protein</fullName>
    </recommendedName>
</protein>
<sequence>MPVTVREIQPSEIETVIEVLTRAFATDACYNYWGNVKPSSAITDLSNLTPASKRTYKGLRAYHNTIVRSSVAVGALILVAVDDDTKEIKGAAIWNGPGVGTTDFPVGVLLKNGVFKTLNTWGVGALKKIFVEFTPAAEKVHKRVFKEKGLDPENSWHLVAVGVDPSAQGQGIGPRLTIPDVVMAKGKPLHLESTSKRSRDLYIRLGYELHEELVFGKGKINANGIAAKGPEATGYSHWVLTKWDVPKNQ</sequence>
<dbReference type="Gene3D" id="3.40.630.30">
    <property type="match status" value="1"/>
</dbReference>
<dbReference type="SUPFAM" id="SSF55729">
    <property type="entry name" value="Acyl-CoA N-acyltransferases (Nat)"/>
    <property type="match status" value="1"/>
</dbReference>
<dbReference type="PANTHER" id="PTHR42791">
    <property type="entry name" value="GNAT FAMILY ACETYLTRANSFERASE"/>
    <property type="match status" value="1"/>
</dbReference>
<dbReference type="EMBL" id="KN880653">
    <property type="protein sequence ID" value="KIY64125.1"/>
    <property type="molecule type" value="Genomic_DNA"/>
</dbReference>
<organism evidence="1 2">
    <name type="scientific">Cylindrobasidium torrendii FP15055 ss-10</name>
    <dbReference type="NCBI Taxonomy" id="1314674"/>
    <lineage>
        <taxon>Eukaryota</taxon>
        <taxon>Fungi</taxon>
        <taxon>Dikarya</taxon>
        <taxon>Basidiomycota</taxon>
        <taxon>Agaricomycotina</taxon>
        <taxon>Agaricomycetes</taxon>
        <taxon>Agaricomycetidae</taxon>
        <taxon>Agaricales</taxon>
        <taxon>Marasmiineae</taxon>
        <taxon>Physalacriaceae</taxon>
        <taxon>Cylindrobasidium</taxon>
    </lineage>
</organism>
<keyword evidence="2" id="KW-1185">Reference proteome</keyword>
<dbReference type="STRING" id="1314674.A0A0D7B1P8"/>
<dbReference type="OrthoDB" id="544277at2759"/>
<dbReference type="AlphaFoldDB" id="A0A0D7B1P8"/>
<evidence type="ECO:0008006" key="3">
    <source>
        <dbReference type="Google" id="ProtNLM"/>
    </source>
</evidence>
<proteinExistence type="predicted"/>
<dbReference type="Proteomes" id="UP000054007">
    <property type="component" value="Unassembled WGS sequence"/>
</dbReference>
<evidence type="ECO:0000313" key="2">
    <source>
        <dbReference type="Proteomes" id="UP000054007"/>
    </source>
</evidence>
<reference evidence="1 2" key="1">
    <citation type="journal article" date="2015" name="Fungal Genet. Biol.">
        <title>Evolution of novel wood decay mechanisms in Agaricales revealed by the genome sequences of Fistulina hepatica and Cylindrobasidium torrendii.</title>
        <authorList>
            <person name="Floudas D."/>
            <person name="Held B.W."/>
            <person name="Riley R."/>
            <person name="Nagy L.G."/>
            <person name="Koehler G."/>
            <person name="Ransdell A.S."/>
            <person name="Younus H."/>
            <person name="Chow J."/>
            <person name="Chiniquy J."/>
            <person name="Lipzen A."/>
            <person name="Tritt A."/>
            <person name="Sun H."/>
            <person name="Haridas S."/>
            <person name="LaButti K."/>
            <person name="Ohm R.A."/>
            <person name="Kues U."/>
            <person name="Blanchette R.A."/>
            <person name="Grigoriev I.V."/>
            <person name="Minto R.E."/>
            <person name="Hibbett D.S."/>
        </authorList>
    </citation>
    <scope>NUCLEOTIDE SEQUENCE [LARGE SCALE GENOMIC DNA]</scope>
    <source>
        <strain evidence="1 2">FP15055 ss-10</strain>
    </source>
</reference>
<dbReference type="CDD" id="cd04301">
    <property type="entry name" value="NAT_SF"/>
    <property type="match status" value="1"/>
</dbReference>
<accession>A0A0D7B1P8</accession>
<name>A0A0D7B1P8_9AGAR</name>
<dbReference type="PANTHER" id="PTHR42791:SF1">
    <property type="entry name" value="N-ACETYLTRANSFERASE DOMAIN-CONTAINING PROTEIN"/>
    <property type="match status" value="1"/>
</dbReference>